<keyword evidence="11" id="KW-1185">Reference proteome</keyword>
<protein>
    <recommendedName>
        <fullName evidence="9">Reverse transcriptase RNase H-like domain-containing protein</fullName>
    </recommendedName>
</protein>
<keyword evidence="2" id="KW-0808">Transferase</keyword>
<name>A0A0P7AZY4_9HYPO</name>
<dbReference type="Proteomes" id="UP000050424">
    <property type="component" value="Unassembled WGS sequence"/>
</dbReference>
<evidence type="ECO:0000256" key="8">
    <source>
        <dbReference type="ARBA" id="ARBA00023128"/>
    </source>
</evidence>
<evidence type="ECO:0000256" key="6">
    <source>
        <dbReference type="ARBA" id="ARBA00022801"/>
    </source>
</evidence>
<keyword evidence="8" id="KW-0496">Mitochondrion</keyword>
<dbReference type="GO" id="GO:0005739">
    <property type="term" value="C:mitochondrion"/>
    <property type="evidence" value="ECO:0007669"/>
    <property type="project" value="UniProtKB-SubCell"/>
</dbReference>
<evidence type="ECO:0000256" key="5">
    <source>
        <dbReference type="ARBA" id="ARBA00022759"/>
    </source>
</evidence>
<evidence type="ECO:0000256" key="1">
    <source>
        <dbReference type="ARBA" id="ARBA00004173"/>
    </source>
</evidence>
<evidence type="ECO:0000313" key="10">
    <source>
        <dbReference type="EMBL" id="KPM33885.1"/>
    </source>
</evidence>
<dbReference type="OrthoDB" id="3689183at2759"/>
<keyword evidence="7" id="KW-0695">RNA-directed DNA polymerase</keyword>
<keyword evidence="3" id="KW-0548">Nucleotidyltransferase</keyword>
<dbReference type="GO" id="GO:0003964">
    <property type="term" value="F:RNA-directed DNA polymerase activity"/>
    <property type="evidence" value="ECO:0007669"/>
    <property type="project" value="UniProtKB-KW"/>
</dbReference>
<dbReference type="STRING" id="78410.A0A0P7AZY4"/>
<sequence>LRYSTPDSELLAIEEAFRTWRHYLAYADTQIEVLTDHLNHRYLATKPKLSSKQVAALDNLHPFDFKIIYRPGAKNPADGLSRRPDHFDKEAADRARMATLPLFLSRFEAERQESSSEVAPEVGPDCEMPDASFAFDTREQRGSSVVAPEVGPDCRLPVAWVDDPLGGGESTCGFVSAYTAAISQSPRGSLVARLADLRLERADEPGTEISLAVAMRNAQEADSFCQEKLQMIRREATAKKPAKKRGAKWSISENGLLCRSQRIYVPPVPIRPWEEISMDFITDLPPVTREKGYVSDSILVIVN</sequence>
<dbReference type="InterPro" id="IPR041373">
    <property type="entry name" value="RT_RNaseH"/>
</dbReference>
<feature type="non-terminal residue" evidence="10">
    <location>
        <position position="1"/>
    </location>
</feature>
<reference evidence="10 11" key="1">
    <citation type="submission" date="2015-09" db="EMBL/GenBank/DDBJ databases">
        <title>Draft genome of a European isolate of the apple canker pathogen Neonectria ditissima.</title>
        <authorList>
            <person name="Gomez-Cortecero A."/>
            <person name="Harrison R.J."/>
            <person name="Armitage A.D."/>
        </authorList>
    </citation>
    <scope>NUCLEOTIDE SEQUENCE [LARGE SCALE GENOMIC DNA]</scope>
    <source>
        <strain evidence="10 11">R09/05</strain>
    </source>
</reference>
<keyword evidence="6" id="KW-0378">Hydrolase</keyword>
<evidence type="ECO:0000259" key="9">
    <source>
        <dbReference type="Pfam" id="PF17917"/>
    </source>
</evidence>
<dbReference type="PANTHER" id="PTHR34072:SF52">
    <property type="entry name" value="RIBONUCLEASE H"/>
    <property type="match status" value="1"/>
</dbReference>
<organism evidence="10 11">
    <name type="scientific">Neonectria ditissima</name>
    <dbReference type="NCBI Taxonomy" id="78410"/>
    <lineage>
        <taxon>Eukaryota</taxon>
        <taxon>Fungi</taxon>
        <taxon>Dikarya</taxon>
        <taxon>Ascomycota</taxon>
        <taxon>Pezizomycotina</taxon>
        <taxon>Sordariomycetes</taxon>
        <taxon>Hypocreomycetidae</taxon>
        <taxon>Hypocreales</taxon>
        <taxon>Nectriaceae</taxon>
        <taxon>Neonectria</taxon>
    </lineage>
</organism>
<comment type="subcellular location">
    <subcellularLocation>
        <location evidence="1">Mitochondrion</location>
    </subcellularLocation>
</comment>
<accession>A0A0P7AZY4</accession>
<keyword evidence="5" id="KW-0255">Endonuclease</keyword>
<dbReference type="Pfam" id="PF17917">
    <property type="entry name" value="RT_RNaseH"/>
    <property type="match status" value="1"/>
</dbReference>
<dbReference type="InterPro" id="IPR043502">
    <property type="entry name" value="DNA/RNA_pol_sf"/>
</dbReference>
<dbReference type="GO" id="GO:0016787">
    <property type="term" value="F:hydrolase activity"/>
    <property type="evidence" value="ECO:0007669"/>
    <property type="project" value="UniProtKB-KW"/>
</dbReference>
<comment type="caution">
    <text evidence="10">The sequence shown here is derived from an EMBL/GenBank/DDBJ whole genome shotgun (WGS) entry which is preliminary data.</text>
</comment>
<proteinExistence type="predicted"/>
<evidence type="ECO:0000256" key="4">
    <source>
        <dbReference type="ARBA" id="ARBA00022722"/>
    </source>
</evidence>
<evidence type="ECO:0000313" key="11">
    <source>
        <dbReference type="Proteomes" id="UP000050424"/>
    </source>
</evidence>
<dbReference type="AlphaFoldDB" id="A0A0P7AZY4"/>
<evidence type="ECO:0000256" key="3">
    <source>
        <dbReference type="ARBA" id="ARBA00022695"/>
    </source>
</evidence>
<evidence type="ECO:0000256" key="7">
    <source>
        <dbReference type="ARBA" id="ARBA00022918"/>
    </source>
</evidence>
<dbReference type="GO" id="GO:0004519">
    <property type="term" value="F:endonuclease activity"/>
    <property type="evidence" value="ECO:0007669"/>
    <property type="project" value="UniProtKB-KW"/>
</dbReference>
<evidence type="ECO:0000256" key="2">
    <source>
        <dbReference type="ARBA" id="ARBA00022679"/>
    </source>
</evidence>
<gene>
    <name evidence="10" type="ORF">AK830_g12686</name>
</gene>
<keyword evidence="4" id="KW-0540">Nuclease</keyword>
<dbReference type="SUPFAM" id="SSF56672">
    <property type="entry name" value="DNA/RNA polymerases"/>
    <property type="match status" value="1"/>
</dbReference>
<dbReference type="EMBL" id="LKCW01000532">
    <property type="protein sequence ID" value="KPM33885.1"/>
    <property type="molecule type" value="Genomic_DNA"/>
</dbReference>
<dbReference type="PANTHER" id="PTHR34072">
    <property type="entry name" value="ENZYMATIC POLYPROTEIN-RELATED"/>
    <property type="match status" value="1"/>
</dbReference>
<feature type="domain" description="Reverse transcriptase RNase H-like" evidence="9">
    <location>
        <begin position="2"/>
        <end position="60"/>
    </location>
</feature>